<evidence type="ECO:0000259" key="4">
    <source>
        <dbReference type="PROSITE" id="PS50893"/>
    </source>
</evidence>
<dbReference type="RefSeq" id="WP_245919128.1">
    <property type="nucleotide sequence ID" value="NZ_FZNP01000004.1"/>
</dbReference>
<evidence type="ECO:0000313" key="5">
    <source>
        <dbReference type="EMBL" id="SNR56736.1"/>
    </source>
</evidence>
<dbReference type="EMBL" id="FZNP01000004">
    <property type="protein sequence ID" value="SNR56736.1"/>
    <property type="molecule type" value="Genomic_DNA"/>
</dbReference>
<keyword evidence="1" id="KW-0813">Transport</keyword>
<evidence type="ECO:0000313" key="6">
    <source>
        <dbReference type="Proteomes" id="UP000198420"/>
    </source>
</evidence>
<gene>
    <name evidence="5" type="ORF">SAMN06265355_104210</name>
</gene>
<dbReference type="InterPro" id="IPR051120">
    <property type="entry name" value="ABC_AA/LPS_Transport"/>
</dbReference>
<dbReference type="Proteomes" id="UP000198420">
    <property type="component" value="Unassembled WGS sequence"/>
</dbReference>
<dbReference type="GO" id="GO:0005886">
    <property type="term" value="C:plasma membrane"/>
    <property type="evidence" value="ECO:0007669"/>
    <property type="project" value="TreeGrafter"/>
</dbReference>
<protein>
    <submittedName>
        <fullName evidence="5">Amino acid/amide ABC transporter ATP-binding protein 1, HAAT family</fullName>
    </submittedName>
</protein>
<keyword evidence="2" id="KW-0547">Nucleotide-binding</keyword>
<organism evidence="5 6">
    <name type="scientific">Actinomadura mexicana</name>
    <dbReference type="NCBI Taxonomy" id="134959"/>
    <lineage>
        <taxon>Bacteria</taxon>
        <taxon>Bacillati</taxon>
        <taxon>Actinomycetota</taxon>
        <taxon>Actinomycetes</taxon>
        <taxon>Streptosporangiales</taxon>
        <taxon>Thermomonosporaceae</taxon>
        <taxon>Actinomadura</taxon>
    </lineage>
</organism>
<sequence length="256" mass="27064">MSTAPVPASRSRSHGPGAEAPLLQVTGAVKRFSGLTALDGADLVLAAGEVLGLIGPNGSGKTTLVNCVSGALRIDKGEIRLRGRDITRASRARRAKSGIARTFQNLKLFGELSVRENVLVGRNASSGASSPKEVEGLLRSLRLDGVAREIVSTLSYGTQRRVEIARALAGDPRVLLLDEPAAGLNDGETAELKELIHQIRSERGCGVLVIDHDMNLVLGISDRVQVLDEGSVIYEGAPRETFKQPRVVAAYLGAAE</sequence>
<evidence type="ECO:0000256" key="1">
    <source>
        <dbReference type="ARBA" id="ARBA00022448"/>
    </source>
</evidence>
<keyword evidence="3 5" id="KW-0067">ATP-binding</keyword>
<evidence type="ECO:0000256" key="3">
    <source>
        <dbReference type="ARBA" id="ARBA00022840"/>
    </source>
</evidence>
<dbReference type="InterPro" id="IPR027417">
    <property type="entry name" value="P-loop_NTPase"/>
</dbReference>
<proteinExistence type="predicted"/>
<dbReference type="AlphaFoldDB" id="A0A238XCI0"/>
<dbReference type="GO" id="GO:0005524">
    <property type="term" value="F:ATP binding"/>
    <property type="evidence" value="ECO:0007669"/>
    <property type="project" value="UniProtKB-KW"/>
</dbReference>
<dbReference type="SUPFAM" id="SSF52540">
    <property type="entry name" value="P-loop containing nucleoside triphosphate hydrolases"/>
    <property type="match status" value="1"/>
</dbReference>
<dbReference type="Gene3D" id="3.40.50.300">
    <property type="entry name" value="P-loop containing nucleotide triphosphate hydrolases"/>
    <property type="match status" value="1"/>
</dbReference>
<keyword evidence="6" id="KW-1185">Reference proteome</keyword>
<accession>A0A238XCI0</accession>
<dbReference type="InterPro" id="IPR003593">
    <property type="entry name" value="AAA+_ATPase"/>
</dbReference>
<dbReference type="Pfam" id="PF00005">
    <property type="entry name" value="ABC_tran"/>
    <property type="match status" value="1"/>
</dbReference>
<name>A0A238XCI0_9ACTN</name>
<dbReference type="SMART" id="SM00382">
    <property type="entry name" value="AAA"/>
    <property type="match status" value="1"/>
</dbReference>
<feature type="domain" description="ABC transporter" evidence="4">
    <location>
        <begin position="23"/>
        <end position="254"/>
    </location>
</feature>
<dbReference type="PANTHER" id="PTHR45772">
    <property type="entry name" value="CONSERVED COMPONENT OF ABC TRANSPORTER FOR NATURAL AMINO ACIDS-RELATED"/>
    <property type="match status" value="1"/>
</dbReference>
<dbReference type="CDD" id="cd03219">
    <property type="entry name" value="ABC_Mj1267_LivG_branched"/>
    <property type="match status" value="1"/>
</dbReference>
<reference evidence="6" key="1">
    <citation type="submission" date="2017-06" db="EMBL/GenBank/DDBJ databases">
        <authorList>
            <person name="Varghese N."/>
            <person name="Submissions S."/>
        </authorList>
    </citation>
    <scope>NUCLEOTIDE SEQUENCE [LARGE SCALE GENOMIC DNA]</scope>
    <source>
        <strain evidence="6">DSM 44485</strain>
    </source>
</reference>
<dbReference type="InterPro" id="IPR003439">
    <property type="entry name" value="ABC_transporter-like_ATP-bd"/>
</dbReference>
<dbReference type="PANTHER" id="PTHR45772:SF2">
    <property type="entry name" value="ABC TRANSPORTER ATP-BINDING PROTEIN"/>
    <property type="match status" value="1"/>
</dbReference>
<dbReference type="GO" id="GO:0016887">
    <property type="term" value="F:ATP hydrolysis activity"/>
    <property type="evidence" value="ECO:0007669"/>
    <property type="project" value="InterPro"/>
</dbReference>
<dbReference type="PROSITE" id="PS50893">
    <property type="entry name" value="ABC_TRANSPORTER_2"/>
    <property type="match status" value="1"/>
</dbReference>
<evidence type="ECO:0000256" key="2">
    <source>
        <dbReference type="ARBA" id="ARBA00022741"/>
    </source>
</evidence>